<proteinExistence type="predicted"/>
<dbReference type="EMBL" id="VOIH02000004">
    <property type="protein sequence ID" value="KAF3449278.1"/>
    <property type="molecule type" value="Genomic_DNA"/>
</dbReference>
<keyword evidence="1" id="KW-0175">Coiled coil</keyword>
<reference evidence="3" key="1">
    <citation type="submission" date="2020-03" db="EMBL/GenBank/DDBJ databases">
        <title>A high-quality chromosome-level genome assembly of a woody plant with both climbing and erect habits, Rhamnella rubrinervis.</title>
        <authorList>
            <person name="Lu Z."/>
            <person name="Yang Y."/>
            <person name="Zhu X."/>
            <person name="Sun Y."/>
        </authorList>
    </citation>
    <scope>NUCLEOTIDE SEQUENCE</scope>
    <source>
        <strain evidence="3">BYM</strain>
        <tissue evidence="3">Leaf</tissue>
    </source>
</reference>
<feature type="compositionally biased region" description="Basic residues" evidence="2">
    <location>
        <begin position="1"/>
        <end position="17"/>
    </location>
</feature>
<organism evidence="3 4">
    <name type="scientific">Rhamnella rubrinervis</name>
    <dbReference type="NCBI Taxonomy" id="2594499"/>
    <lineage>
        <taxon>Eukaryota</taxon>
        <taxon>Viridiplantae</taxon>
        <taxon>Streptophyta</taxon>
        <taxon>Embryophyta</taxon>
        <taxon>Tracheophyta</taxon>
        <taxon>Spermatophyta</taxon>
        <taxon>Magnoliopsida</taxon>
        <taxon>eudicotyledons</taxon>
        <taxon>Gunneridae</taxon>
        <taxon>Pentapetalae</taxon>
        <taxon>rosids</taxon>
        <taxon>fabids</taxon>
        <taxon>Rosales</taxon>
        <taxon>Rhamnaceae</taxon>
        <taxon>rhamnoid group</taxon>
        <taxon>Rhamneae</taxon>
        <taxon>Rhamnella</taxon>
    </lineage>
</organism>
<evidence type="ECO:0000313" key="4">
    <source>
        <dbReference type="Proteomes" id="UP000796880"/>
    </source>
</evidence>
<dbReference type="Proteomes" id="UP000796880">
    <property type="component" value="Unassembled WGS sequence"/>
</dbReference>
<evidence type="ECO:0000256" key="1">
    <source>
        <dbReference type="SAM" id="Coils"/>
    </source>
</evidence>
<comment type="caution">
    <text evidence="3">The sequence shown here is derived from an EMBL/GenBank/DDBJ whole genome shotgun (WGS) entry which is preliminary data.</text>
</comment>
<sequence>MEDEKKKKKNKKKKNKQNKTAEEAAVGGGGETAPVNQNHLSNGKDGHAHVSQAADVQNNVQDADVDLNRHRPNDSECSILAESEKQQWLQREAPLEETIKQLQAEKDLLIQKEATLENTNLQLQKENNLHLQKEATFEDAVKQLKDEKSSHVQKVIQDSLEMKILQLQGEKDSWLQREVELEEKIMQLVDLKTTWDLKEVSLQEKIRHLEGEKDSWILKEEMNKESMANLNDDIAKLRVQVVELVESRNNLLQENHQLVENISSLELQIEDFKNISTHRSDELTKQPSGHEDLNSQVEAACALVEKLITENAELVEKVNELYIELERQTAIARLSSTASVPDPMSPETAKTLDHASQIHENIMSIPVQELDSVESVAVNEERNSLSNLESHHAERIGLSNADSYHADVIIPKSSISDESSEIVQIPLDENDIVEDLELQVAEVDAKASVPLTDAPLIGAPFRLVSFVARYVSGADLVNKNSLDSNH</sequence>
<dbReference type="AlphaFoldDB" id="A0A8K0HCE3"/>
<feature type="coiled-coil region" evidence="1">
    <location>
        <begin position="99"/>
        <end position="129"/>
    </location>
</feature>
<feature type="coiled-coil region" evidence="1">
    <location>
        <begin position="227"/>
        <end position="275"/>
    </location>
</feature>
<evidence type="ECO:0000256" key="2">
    <source>
        <dbReference type="SAM" id="MobiDB-lite"/>
    </source>
</evidence>
<name>A0A8K0HCE3_9ROSA</name>
<evidence type="ECO:0000313" key="3">
    <source>
        <dbReference type="EMBL" id="KAF3449278.1"/>
    </source>
</evidence>
<dbReference type="OrthoDB" id="633301at2759"/>
<protein>
    <submittedName>
        <fullName evidence="3">Uncharacterized protein</fullName>
    </submittedName>
</protein>
<gene>
    <name evidence="3" type="ORF">FNV43_RR10006</name>
</gene>
<accession>A0A8K0HCE3</accession>
<keyword evidence="4" id="KW-1185">Reference proteome</keyword>
<feature type="region of interest" description="Disordered" evidence="2">
    <location>
        <begin position="1"/>
        <end position="50"/>
    </location>
</feature>